<dbReference type="Pfam" id="PF01881">
    <property type="entry name" value="Cas_Cas6_C"/>
    <property type="match status" value="1"/>
</dbReference>
<dbReference type="PIRSF" id="PIRSF005054">
    <property type="entry name" value="PF1131"/>
    <property type="match status" value="1"/>
</dbReference>
<evidence type="ECO:0000256" key="6">
    <source>
        <dbReference type="PIRSR" id="PIRSR005054-50"/>
    </source>
</evidence>
<evidence type="ECO:0000256" key="3">
    <source>
        <dbReference type="ARBA" id="ARBA00023118"/>
    </source>
</evidence>
<evidence type="ECO:0000256" key="5">
    <source>
        <dbReference type="PIRSR" id="PIRSR005054-1"/>
    </source>
</evidence>
<feature type="domain" description="CRISPR associated protein Cas6 C-terminal" evidence="7">
    <location>
        <begin position="120"/>
        <end position="244"/>
    </location>
</feature>
<dbReference type="InterPro" id="IPR010156">
    <property type="entry name" value="CRISPR-assoc_prot_Cas6"/>
</dbReference>
<evidence type="ECO:0000256" key="2">
    <source>
        <dbReference type="ARBA" id="ARBA00022884"/>
    </source>
</evidence>
<dbReference type="GO" id="GO:0016788">
    <property type="term" value="F:hydrolase activity, acting on ester bonds"/>
    <property type="evidence" value="ECO:0007669"/>
    <property type="project" value="InterPro"/>
</dbReference>
<evidence type="ECO:0000313" key="8">
    <source>
        <dbReference type="EMBL" id="WIW71141.1"/>
    </source>
</evidence>
<dbReference type="PANTHER" id="PTHR36984">
    <property type="entry name" value="CRISPR-ASSOCIATED ENDORIBONUCLEASE CAS6 1"/>
    <property type="match status" value="1"/>
</dbReference>
<keyword evidence="3" id="KW-0051">Antiviral defense</keyword>
<feature type="active site" description="Proton donor" evidence="6">
    <location>
        <position position="40"/>
    </location>
</feature>
<organism evidence="8 9">
    <name type="scientific">Selenobaculum gibii</name>
    <dbReference type="NCBI Taxonomy" id="3054208"/>
    <lineage>
        <taxon>Bacteria</taxon>
        <taxon>Bacillati</taxon>
        <taxon>Bacillota</taxon>
        <taxon>Negativicutes</taxon>
        <taxon>Selenomonadales</taxon>
        <taxon>Selenomonadaceae</taxon>
        <taxon>Selenobaculum</taxon>
    </lineage>
</organism>
<dbReference type="Gene3D" id="3.30.70.1900">
    <property type="match status" value="1"/>
</dbReference>
<accession>A0A9Y2AJD6</accession>
<protein>
    <recommendedName>
        <fullName evidence="4">CRISPR-associated endoribonuclease</fullName>
    </recommendedName>
</protein>
<proteinExistence type="inferred from homology"/>
<keyword evidence="9" id="KW-1185">Reference proteome</keyword>
<evidence type="ECO:0000256" key="1">
    <source>
        <dbReference type="ARBA" id="ARBA00005937"/>
    </source>
</evidence>
<dbReference type="RefSeq" id="WP_147666788.1">
    <property type="nucleotide sequence ID" value="NZ_CP120678.1"/>
</dbReference>
<comment type="similarity">
    <text evidence="1 4">Belongs to the CRISPR-associated protein Cas6/Cse3/CasE family.</text>
</comment>
<dbReference type="GO" id="GO:0003723">
    <property type="term" value="F:RNA binding"/>
    <property type="evidence" value="ECO:0007669"/>
    <property type="project" value="UniProtKB-KW"/>
</dbReference>
<evidence type="ECO:0000313" key="9">
    <source>
        <dbReference type="Proteomes" id="UP001243623"/>
    </source>
</evidence>
<dbReference type="Gene3D" id="3.30.70.1890">
    <property type="match status" value="1"/>
</dbReference>
<keyword evidence="2" id="KW-0694">RNA-binding</keyword>
<dbReference type="EMBL" id="CP120678">
    <property type="protein sequence ID" value="WIW71141.1"/>
    <property type="molecule type" value="Genomic_DNA"/>
</dbReference>
<feature type="active site" description="Proton acceptor" evidence="6">
    <location>
        <position position="28"/>
    </location>
</feature>
<dbReference type="NCBIfam" id="TIGR01877">
    <property type="entry name" value="cas_cas6"/>
    <property type="match status" value="1"/>
</dbReference>
<comment type="function">
    <text evidence="4">CRISPR (clustered regularly interspaced short palindromic repeat), is an adaptive immune system that provides protection against mobile genetic elements (viruses, transposable elements and conjugative plasmids). CRISPR clusters contain sequences complementary to antecedent mobile elements and target invading nucleic acids. CRISPR clusters are transcribed and processed into CRISPR RNA (crRNA).</text>
</comment>
<dbReference type="AlphaFoldDB" id="A0A9Y2AJD6"/>
<dbReference type="PANTHER" id="PTHR36984:SF1">
    <property type="entry name" value="CRISPR-ASSOCIATED ENDORIBONUCLEASE CAS6 1"/>
    <property type="match status" value="1"/>
</dbReference>
<dbReference type="InterPro" id="IPR049435">
    <property type="entry name" value="Cas_Cas6_C"/>
</dbReference>
<sequence>MRMVITLKAENSIDLPIDHNHIIQSWIYSSISKELATFLHDEGFVVNGRTFKLFCFSRLMGNFSLFPARQRILYSGMVQLVITSPLNYFIEELANGMLLSPSVRLGSNDLIVERVDVYDEEITQDEIIVKTLSPITVYSTLLRMDGRKYTAYFAPRDPEYNEMITNNLIKKCQAILNSSREFQVGDVLVTPIGMGKMNIVRYKNIIIKGYSGRLKLSGPKNLLQTAIECGLGSKNSQGFGCIEIARRH</sequence>
<reference evidence="8" key="1">
    <citation type="submission" date="2023-03" db="EMBL/GenBank/DDBJ databases">
        <title>Selenobaculum gbiensis gen. nov. sp. nov., a new bacterium isolated from the gut microbiota of IBD patient.</title>
        <authorList>
            <person name="Yeo S."/>
            <person name="Park H."/>
            <person name="Huh C.S."/>
        </authorList>
    </citation>
    <scope>NUCLEOTIDE SEQUENCE</scope>
    <source>
        <strain evidence="8">ICN-92133</strain>
    </source>
</reference>
<dbReference type="GO" id="GO:0051607">
    <property type="term" value="P:defense response to virus"/>
    <property type="evidence" value="ECO:0007669"/>
    <property type="project" value="UniProtKB-KW"/>
</dbReference>
<dbReference type="Proteomes" id="UP001243623">
    <property type="component" value="Chromosome"/>
</dbReference>
<name>A0A9Y2AJD6_9FIRM</name>
<dbReference type="InterPro" id="IPR045747">
    <property type="entry name" value="CRISPR-assoc_prot_Cas6_N_sf"/>
</dbReference>
<gene>
    <name evidence="8" type="primary">cas6</name>
    <name evidence="8" type="ORF">P3F81_02085</name>
</gene>
<dbReference type="Pfam" id="PF21350">
    <property type="entry name" value="Cas6_I-A"/>
    <property type="match status" value="1"/>
</dbReference>
<dbReference type="KEGG" id="sgbi:P3F81_02085"/>
<feature type="site" description="Transition state stabilizer" evidence="5">
    <location>
        <position position="52"/>
    </location>
</feature>
<evidence type="ECO:0000256" key="4">
    <source>
        <dbReference type="PIRNR" id="PIRNR005054"/>
    </source>
</evidence>
<evidence type="ECO:0000259" key="7">
    <source>
        <dbReference type="Pfam" id="PF01881"/>
    </source>
</evidence>
<dbReference type="CDD" id="cd21140">
    <property type="entry name" value="Cas6_I-like"/>
    <property type="match status" value="1"/>
</dbReference>